<feature type="coiled-coil region" evidence="1">
    <location>
        <begin position="65"/>
        <end position="92"/>
    </location>
</feature>
<gene>
    <name evidence="2" type="ORF">CALMAC_LOCUS14750</name>
</gene>
<evidence type="ECO:0000313" key="2">
    <source>
        <dbReference type="EMBL" id="VEN55617.1"/>
    </source>
</evidence>
<dbReference type="InterPro" id="IPR011011">
    <property type="entry name" value="Znf_FYVE_PHD"/>
</dbReference>
<dbReference type="SUPFAM" id="SSF57903">
    <property type="entry name" value="FYVE/PHD zinc finger"/>
    <property type="match status" value="1"/>
</dbReference>
<dbReference type="EMBL" id="CAACVG010010354">
    <property type="protein sequence ID" value="VEN55617.1"/>
    <property type="molecule type" value="Genomic_DNA"/>
</dbReference>
<dbReference type="InterPro" id="IPR013083">
    <property type="entry name" value="Znf_RING/FYVE/PHD"/>
</dbReference>
<dbReference type="Gene3D" id="3.30.40.10">
    <property type="entry name" value="Zinc/RING finger domain, C3HC4 (zinc finger)"/>
    <property type="match status" value="1"/>
</dbReference>
<evidence type="ECO:0008006" key="4">
    <source>
        <dbReference type="Google" id="ProtNLM"/>
    </source>
</evidence>
<proteinExistence type="predicted"/>
<keyword evidence="1" id="KW-0175">Coiled coil</keyword>
<sequence>MVGELKCACCNRIAEEHKTIACSVCKKVFFHQCVELTTSEIRTIKQKKKLSWSCTECTSVSSSGIDQLKALIMSLQSEVKELKSLIDKQTTTTETFHFEEVVQEVFHRNQRKNNLIIYGVQENQSLQTSTDRQNFDKNQTNLRRCHMLGMLHKFHNEFPFTRTQHLIIRDNGDTIFQLFYYHTKMIVKDHLLKRSREAQHLENQGITVFMLTFTSASDIEEHIESATVTKCDANQDPDRLVKLDQLVCWK</sequence>
<dbReference type="OrthoDB" id="6784398at2759"/>
<evidence type="ECO:0000313" key="3">
    <source>
        <dbReference type="Proteomes" id="UP000410492"/>
    </source>
</evidence>
<protein>
    <recommendedName>
        <fullName evidence="4">PHD-type domain-containing protein</fullName>
    </recommendedName>
</protein>
<dbReference type="AlphaFoldDB" id="A0A653D8G2"/>
<accession>A0A653D8G2</accession>
<dbReference type="Proteomes" id="UP000410492">
    <property type="component" value="Unassembled WGS sequence"/>
</dbReference>
<name>A0A653D8G2_CALMS</name>
<keyword evidence="3" id="KW-1185">Reference proteome</keyword>
<organism evidence="2 3">
    <name type="scientific">Callosobruchus maculatus</name>
    <name type="common">Southern cowpea weevil</name>
    <name type="synonym">Pulse bruchid</name>
    <dbReference type="NCBI Taxonomy" id="64391"/>
    <lineage>
        <taxon>Eukaryota</taxon>
        <taxon>Metazoa</taxon>
        <taxon>Ecdysozoa</taxon>
        <taxon>Arthropoda</taxon>
        <taxon>Hexapoda</taxon>
        <taxon>Insecta</taxon>
        <taxon>Pterygota</taxon>
        <taxon>Neoptera</taxon>
        <taxon>Endopterygota</taxon>
        <taxon>Coleoptera</taxon>
        <taxon>Polyphaga</taxon>
        <taxon>Cucujiformia</taxon>
        <taxon>Chrysomeloidea</taxon>
        <taxon>Chrysomelidae</taxon>
        <taxon>Bruchinae</taxon>
        <taxon>Bruchini</taxon>
        <taxon>Callosobruchus</taxon>
    </lineage>
</organism>
<reference evidence="2 3" key="1">
    <citation type="submission" date="2019-01" db="EMBL/GenBank/DDBJ databases">
        <authorList>
            <person name="Sayadi A."/>
        </authorList>
    </citation>
    <scope>NUCLEOTIDE SEQUENCE [LARGE SCALE GENOMIC DNA]</scope>
</reference>
<evidence type="ECO:0000256" key="1">
    <source>
        <dbReference type="SAM" id="Coils"/>
    </source>
</evidence>